<comment type="pathway">
    <text evidence="1 7">Cofactor biosynthesis; tetrahydrofolate biosynthesis; 5,6,7,8-tetrahydrofolate from 7,8-dihydrofolate: step 1/1.</text>
</comment>
<dbReference type="GO" id="GO:0006730">
    <property type="term" value="P:one-carbon metabolic process"/>
    <property type="evidence" value="ECO:0007669"/>
    <property type="project" value="UniProtKB-KW"/>
</dbReference>
<gene>
    <name evidence="9" type="ORF">HMPREF9238_01583</name>
</gene>
<evidence type="ECO:0000313" key="9">
    <source>
        <dbReference type="EMBL" id="EPD29446.1"/>
    </source>
</evidence>
<organism evidence="9 10">
    <name type="scientific">Gleimia europaea ACS-120-V-Col10b</name>
    <dbReference type="NCBI Taxonomy" id="883069"/>
    <lineage>
        <taxon>Bacteria</taxon>
        <taxon>Bacillati</taxon>
        <taxon>Actinomycetota</taxon>
        <taxon>Actinomycetes</taxon>
        <taxon>Actinomycetales</taxon>
        <taxon>Actinomycetaceae</taxon>
        <taxon>Gleimia</taxon>
    </lineage>
</organism>
<accession>A0A9W5VVR3</accession>
<dbReference type="Gene3D" id="3.40.430.10">
    <property type="entry name" value="Dihydrofolate Reductase, subunit A"/>
    <property type="match status" value="1"/>
</dbReference>
<comment type="function">
    <text evidence="7">Key enzyme in folate metabolism. Catalyzes an essential reaction for de novo glycine and purine synthesis, and for DNA precursor synthesis.</text>
</comment>
<dbReference type="PRINTS" id="PR00070">
    <property type="entry name" value="DHFR"/>
</dbReference>
<reference evidence="9 10" key="1">
    <citation type="submission" date="2013-05" db="EMBL/GenBank/DDBJ databases">
        <title>The Genome Sequence of Actinomyces europaeus ACS-120-V-COL10B.</title>
        <authorList>
            <consortium name="The Broad Institute Genomics Platform"/>
            <person name="Earl A."/>
            <person name="Ward D."/>
            <person name="Feldgarden M."/>
            <person name="Gevers D."/>
            <person name="Saerens B."/>
            <person name="Vaneechoutte M."/>
            <person name="Walker B."/>
            <person name="Young S."/>
            <person name="Zeng Q."/>
            <person name="Gargeya S."/>
            <person name="Fitzgerald M."/>
            <person name="Haas B."/>
            <person name="Abouelleil A."/>
            <person name="Allen A.W."/>
            <person name="Alvarado L."/>
            <person name="Arachchi H.M."/>
            <person name="Berlin A.M."/>
            <person name="Chapman S.B."/>
            <person name="Gainer-Dewar J."/>
            <person name="Goldberg J."/>
            <person name="Griggs A."/>
            <person name="Gujja S."/>
            <person name="Hansen M."/>
            <person name="Howarth C."/>
            <person name="Imamovic A."/>
            <person name="Ireland A."/>
            <person name="Larimer J."/>
            <person name="McCowan C."/>
            <person name="Murphy C."/>
            <person name="Pearson M."/>
            <person name="Poon T.W."/>
            <person name="Priest M."/>
            <person name="Roberts A."/>
            <person name="Saif S."/>
            <person name="Shea T."/>
            <person name="Sisk P."/>
            <person name="Sykes S."/>
            <person name="Wortman J."/>
            <person name="Nusbaum C."/>
            <person name="Birren B."/>
        </authorList>
    </citation>
    <scope>NUCLEOTIDE SEQUENCE [LARGE SCALE GENOMIC DNA]</scope>
    <source>
        <strain evidence="9 10">ACS-120-V-Col10b</strain>
    </source>
</reference>
<dbReference type="InterPro" id="IPR001796">
    <property type="entry name" value="DHFR_dom"/>
</dbReference>
<evidence type="ECO:0000256" key="5">
    <source>
        <dbReference type="ARBA" id="ARBA00022857"/>
    </source>
</evidence>
<keyword evidence="10" id="KW-1185">Reference proteome</keyword>
<comment type="catalytic activity">
    <reaction evidence="7">
        <text>(6S)-5,6,7,8-tetrahydrofolate + NADP(+) = 7,8-dihydrofolate + NADPH + H(+)</text>
        <dbReference type="Rhea" id="RHEA:15009"/>
        <dbReference type="ChEBI" id="CHEBI:15378"/>
        <dbReference type="ChEBI" id="CHEBI:57451"/>
        <dbReference type="ChEBI" id="CHEBI:57453"/>
        <dbReference type="ChEBI" id="CHEBI:57783"/>
        <dbReference type="ChEBI" id="CHEBI:58349"/>
        <dbReference type="EC" id="1.5.1.3"/>
    </reaction>
</comment>
<dbReference type="GO" id="GO:0046452">
    <property type="term" value="P:dihydrofolate metabolic process"/>
    <property type="evidence" value="ECO:0007669"/>
    <property type="project" value="TreeGrafter"/>
</dbReference>
<dbReference type="GO" id="GO:0046654">
    <property type="term" value="P:tetrahydrofolate biosynthetic process"/>
    <property type="evidence" value="ECO:0007669"/>
    <property type="project" value="InterPro"/>
</dbReference>
<evidence type="ECO:0000256" key="1">
    <source>
        <dbReference type="ARBA" id="ARBA00004903"/>
    </source>
</evidence>
<comment type="caution">
    <text evidence="9">The sequence shown here is derived from an EMBL/GenBank/DDBJ whole genome shotgun (WGS) entry which is preliminary data.</text>
</comment>
<keyword evidence="6 7" id="KW-0560">Oxidoreductase</keyword>
<dbReference type="PROSITE" id="PS51330">
    <property type="entry name" value="DHFR_2"/>
    <property type="match status" value="1"/>
</dbReference>
<dbReference type="InterPro" id="IPR024072">
    <property type="entry name" value="DHFR-like_dom_sf"/>
</dbReference>
<evidence type="ECO:0000256" key="6">
    <source>
        <dbReference type="ARBA" id="ARBA00023002"/>
    </source>
</evidence>
<dbReference type="CDD" id="cd00209">
    <property type="entry name" value="DHFR"/>
    <property type="match status" value="1"/>
</dbReference>
<dbReference type="GO" id="GO:0050661">
    <property type="term" value="F:NADP binding"/>
    <property type="evidence" value="ECO:0007669"/>
    <property type="project" value="InterPro"/>
</dbReference>
<dbReference type="PANTHER" id="PTHR48069:SF3">
    <property type="entry name" value="DIHYDROFOLATE REDUCTASE"/>
    <property type="match status" value="1"/>
</dbReference>
<sequence length="185" mass="19979">MEVGLVAEQDGWCPMTVAMIWAQDVNGVLGNGREMLWHVPGDFKHFKAATLGHPVIMGRGSWEALGGKPLPGRLNVVITGQEGYEAEGAEVAHSLGQAVAVARTSAELVWIVGGARVYAEAMGIADELVVTDLDLEVAPAPDLVYAPTIDAETWQADPERSDAQWRTQSGDARWKVTTYVRRRAA</sequence>
<dbReference type="GO" id="GO:0004146">
    <property type="term" value="F:dihydrofolate reductase activity"/>
    <property type="evidence" value="ECO:0007669"/>
    <property type="project" value="UniProtKB-EC"/>
</dbReference>
<dbReference type="PANTHER" id="PTHR48069">
    <property type="entry name" value="DIHYDROFOLATE REDUCTASE"/>
    <property type="match status" value="1"/>
</dbReference>
<comment type="similarity">
    <text evidence="2 7">Belongs to the dihydrofolate reductase family.</text>
</comment>
<proteinExistence type="inferred from homology"/>
<dbReference type="EC" id="1.5.1.3" evidence="3 7"/>
<dbReference type="AlphaFoldDB" id="A0A9W5VVR3"/>
<evidence type="ECO:0000313" key="10">
    <source>
        <dbReference type="Proteomes" id="UP000014387"/>
    </source>
</evidence>
<dbReference type="PIRSF" id="PIRSF000194">
    <property type="entry name" value="DHFR"/>
    <property type="match status" value="1"/>
</dbReference>
<dbReference type="RefSeq" id="WP_016444907.1">
    <property type="nucleotide sequence ID" value="NZ_KE150267.1"/>
</dbReference>
<evidence type="ECO:0000256" key="2">
    <source>
        <dbReference type="ARBA" id="ARBA00009539"/>
    </source>
</evidence>
<dbReference type="EMBL" id="AGWN01000003">
    <property type="protein sequence ID" value="EPD29446.1"/>
    <property type="molecule type" value="Genomic_DNA"/>
</dbReference>
<dbReference type="GO" id="GO:0005829">
    <property type="term" value="C:cytosol"/>
    <property type="evidence" value="ECO:0007669"/>
    <property type="project" value="TreeGrafter"/>
</dbReference>
<dbReference type="Pfam" id="PF00186">
    <property type="entry name" value="DHFR_1"/>
    <property type="match status" value="1"/>
</dbReference>
<protein>
    <recommendedName>
        <fullName evidence="3 7">Dihydrofolate reductase</fullName>
        <ecNumber evidence="3 7">1.5.1.3</ecNumber>
    </recommendedName>
</protein>
<evidence type="ECO:0000259" key="8">
    <source>
        <dbReference type="PROSITE" id="PS51330"/>
    </source>
</evidence>
<keyword evidence="5 7" id="KW-0521">NADP</keyword>
<name>A0A9W5VVR3_9ACTO</name>
<evidence type="ECO:0000256" key="7">
    <source>
        <dbReference type="PIRNR" id="PIRNR000194"/>
    </source>
</evidence>
<feature type="domain" description="DHFR" evidence="8">
    <location>
        <begin position="16"/>
        <end position="181"/>
    </location>
</feature>
<dbReference type="SUPFAM" id="SSF53597">
    <property type="entry name" value="Dihydrofolate reductase-like"/>
    <property type="match status" value="1"/>
</dbReference>
<dbReference type="InterPro" id="IPR012259">
    <property type="entry name" value="DHFR"/>
</dbReference>
<evidence type="ECO:0000256" key="3">
    <source>
        <dbReference type="ARBA" id="ARBA00012856"/>
    </source>
</evidence>
<dbReference type="GO" id="GO:0046655">
    <property type="term" value="P:folic acid metabolic process"/>
    <property type="evidence" value="ECO:0007669"/>
    <property type="project" value="TreeGrafter"/>
</dbReference>
<evidence type="ECO:0000256" key="4">
    <source>
        <dbReference type="ARBA" id="ARBA00022563"/>
    </source>
</evidence>
<keyword evidence="4 7" id="KW-0554">One-carbon metabolism</keyword>
<dbReference type="Proteomes" id="UP000014387">
    <property type="component" value="Unassembled WGS sequence"/>
</dbReference>